<evidence type="ECO:0000313" key="5">
    <source>
        <dbReference type="Proteomes" id="UP000825935"/>
    </source>
</evidence>
<name>A0A8T2Q6D1_CERRI</name>
<evidence type="ECO:0000313" key="4">
    <source>
        <dbReference type="EMBL" id="KAH7279607.1"/>
    </source>
</evidence>
<dbReference type="OrthoDB" id="1934855at2759"/>
<dbReference type="AlphaFoldDB" id="A0A8T2Q6D1"/>
<feature type="domain" description="WRC" evidence="3">
    <location>
        <begin position="357"/>
        <end position="403"/>
    </location>
</feature>
<dbReference type="PROSITE" id="PS51667">
    <property type="entry name" value="WRC"/>
    <property type="match status" value="3"/>
</dbReference>
<feature type="domain" description="WRC" evidence="3">
    <location>
        <begin position="884"/>
        <end position="929"/>
    </location>
</feature>
<protein>
    <recommendedName>
        <fullName evidence="3">WRC domain-containing protein</fullName>
    </recommendedName>
</protein>
<evidence type="ECO:0000259" key="3">
    <source>
        <dbReference type="PROSITE" id="PS51667"/>
    </source>
</evidence>
<proteinExistence type="predicted"/>
<sequence>MKELFEILSASGADAECHLLESITEEDREALFPIIKMAFPILQWERYPLSFSNGVPIGMQMYQNVECTDWKHMAPFRVEPVVNLNTCLSEYELALASHSGATALNGMSDTTGQRPVHPSPRLSKCVAQSSEKFALEESWPRNGEKLVLSLNAASTTSSLHSNAREKELTYRTSSDYYDLQKPDLPLEELHFKEDNMESNSCSSCKSSESSTLREIGVIRAITNPVNSNESFPPVNNERMLGSSWQCRDIESNRILLPKCQSLGDDRKTEKEPGQSELSETYVVSSINVDASRKDRSIQRCRRSNGKQKPCARSATTGTIFCDLHHNLKSRPCGKTDASSGKAYFVKQERAEVSNENHEIPERCRRSDGKFWQCSKQAMPGFVYCENHRNRQKKSKKQPKSADSRATKDTLAAECHATTVKVEKDMDDSSFCSPSRNSGLMHLCNLIAKERELDMTVFSDSCEINIQANGRGTFNAHSECEGRNSRNAFQIGTTEVVDRFTHANREVSPKTVEYGLSSRTRSDSEVKVSVDDFGQCTLADVRKEGSTALKVNRLDSLFPASGFTPSGLGSSENDNVGFAQILQKKGMPLGCSQVSRSGSPHYEYRQLKLYYGNERHGTGQKLIVPRETDTHHEGTGDRGTDCTGEGCVGVESLDEESHGLDGLSNSIPLEILSLRQCRRKDVKGCECSNNVKDGQSNCLHHLESLSKRKTHYQCENEGRSSGICMLEEDSAIIPVTENQGPGDSKSMQKRSFDGMHSGIPNIVNVDCEYGNGPFNEPMEAASQHTSFANFMEYSRCGHLAGVFRAATDIKEFAAGHETCRKQELCASGSYQPNETSPKVISQHGKDIISGESSKQQRSMIATDCLGKSDNNTCVAQNPPLATISIGPSLQCQRKDGKGWRCSKNAEDGLKYCLHHLASLKSKRLNSKKRRKDCQQSEGQDSKVILRDTGQACPCPSSVM</sequence>
<dbReference type="PANTHER" id="PTHR34680">
    <property type="entry name" value="EXPRESSED PROTEIN"/>
    <property type="match status" value="1"/>
</dbReference>
<organism evidence="4 5">
    <name type="scientific">Ceratopteris richardii</name>
    <name type="common">Triangle waterfern</name>
    <dbReference type="NCBI Taxonomy" id="49495"/>
    <lineage>
        <taxon>Eukaryota</taxon>
        <taxon>Viridiplantae</taxon>
        <taxon>Streptophyta</taxon>
        <taxon>Embryophyta</taxon>
        <taxon>Tracheophyta</taxon>
        <taxon>Polypodiopsida</taxon>
        <taxon>Polypodiidae</taxon>
        <taxon>Polypodiales</taxon>
        <taxon>Pteridineae</taxon>
        <taxon>Pteridaceae</taxon>
        <taxon>Parkerioideae</taxon>
        <taxon>Ceratopteris</taxon>
    </lineage>
</organism>
<dbReference type="Pfam" id="PF08879">
    <property type="entry name" value="WRC"/>
    <property type="match status" value="2"/>
</dbReference>
<reference evidence="4" key="1">
    <citation type="submission" date="2021-08" db="EMBL/GenBank/DDBJ databases">
        <title>WGS assembly of Ceratopteris richardii.</title>
        <authorList>
            <person name="Marchant D.B."/>
            <person name="Chen G."/>
            <person name="Jenkins J."/>
            <person name="Shu S."/>
            <person name="Leebens-Mack J."/>
            <person name="Grimwood J."/>
            <person name="Schmutz J."/>
            <person name="Soltis P."/>
            <person name="Soltis D."/>
            <person name="Chen Z.-H."/>
        </authorList>
    </citation>
    <scope>NUCLEOTIDE SEQUENCE</scope>
    <source>
        <strain evidence="4">Whitten #5841</strain>
        <tissue evidence="4">Leaf</tissue>
    </source>
</reference>
<dbReference type="Proteomes" id="UP000825935">
    <property type="component" value="Chromosome 37"/>
</dbReference>
<feature type="domain" description="WRC" evidence="3">
    <location>
        <begin position="294"/>
        <end position="338"/>
    </location>
</feature>
<feature type="region of interest" description="Disordered" evidence="2">
    <location>
        <begin position="388"/>
        <end position="408"/>
    </location>
</feature>
<keyword evidence="1" id="KW-0539">Nucleus</keyword>
<dbReference type="InterPro" id="IPR014977">
    <property type="entry name" value="WRC_dom"/>
</dbReference>
<gene>
    <name evidence="4" type="ORF">KP509_37G026200</name>
</gene>
<keyword evidence="5" id="KW-1185">Reference proteome</keyword>
<feature type="compositionally biased region" description="Basic residues" evidence="2">
    <location>
        <begin position="389"/>
        <end position="398"/>
    </location>
</feature>
<comment type="caution">
    <text evidence="4">The sequence shown here is derived from an EMBL/GenBank/DDBJ whole genome shotgun (WGS) entry which is preliminary data.</text>
</comment>
<evidence type="ECO:0000256" key="2">
    <source>
        <dbReference type="SAM" id="MobiDB-lite"/>
    </source>
</evidence>
<accession>A0A8T2Q6D1</accession>
<dbReference type="PANTHER" id="PTHR34680:SF3">
    <property type="entry name" value="EXPRESSED PROTEIN"/>
    <property type="match status" value="1"/>
</dbReference>
<evidence type="ECO:0000256" key="1">
    <source>
        <dbReference type="ARBA" id="ARBA00023242"/>
    </source>
</evidence>
<dbReference type="EMBL" id="CM035442">
    <property type="protein sequence ID" value="KAH7279607.1"/>
    <property type="molecule type" value="Genomic_DNA"/>
</dbReference>